<keyword evidence="5 13" id="KW-0812">Transmembrane</keyword>
<evidence type="ECO:0000256" key="2">
    <source>
        <dbReference type="ARBA" id="ARBA00006434"/>
    </source>
</evidence>
<keyword evidence="6" id="KW-0769">Symport</keyword>
<proteinExistence type="inferred from homology"/>
<organism evidence="14 15">
    <name type="scientific">Discostella pseudostelligera</name>
    <dbReference type="NCBI Taxonomy" id="259834"/>
    <lineage>
        <taxon>Eukaryota</taxon>
        <taxon>Sar</taxon>
        <taxon>Stramenopiles</taxon>
        <taxon>Ochrophyta</taxon>
        <taxon>Bacillariophyta</taxon>
        <taxon>Coscinodiscophyceae</taxon>
        <taxon>Thalassiosirophycidae</taxon>
        <taxon>Stephanodiscales</taxon>
        <taxon>Stephanodiscaceae</taxon>
        <taxon>Discostella</taxon>
    </lineage>
</organism>
<keyword evidence="15" id="KW-1185">Reference proteome</keyword>
<dbReference type="Gene3D" id="1.20.1730.10">
    <property type="entry name" value="Sodium/glucose cotransporter"/>
    <property type="match status" value="1"/>
</dbReference>
<evidence type="ECO:0000256" key="4">
    <source>
        <dbReference type="ARBA" id="ARBA00022475"/>
    </source>
</evidence>
<comment type="similarity">
    <text evidence="2 12">Belongs to the sodium:solute symporter (SSF) (TC 2.A.21) family.</text>
</comment>
<accession>A0ABD3M4J6</accession>
<evidence type="ECO:0000256" key="7">
    <source>
        <dbReference type="ARBA" id="ARBA00022989"/>
    </source>
</evidence>
<keyword evidence="9" id="KW-0406">Ion transport</keyword>
<sequence>MQTHKISSMSTNGRMNSIKATSNSSAATKILVGLLFLGQLATLVHSQCFQDESMNAQWARLINGDETSTTFNIDGTCCQDTVCNIPCAADVPPPPKGFGIAVITSIVLFVIIGFATSIFVKGESENFFVAGRSLPLWIVVAALTSQAIDSNALLGAATLSYKFQFWDGVVLPLGLGLSLISNSVLLASKINADNVLTLPDVFAKRYGKLVEMMVSTCTIISFLCLLAGNLVGMGAIISYVVTIPMQGAIWMAAASVLFFTIAGGLFSIAYTGKLYLTDLLPHFLRY</sequence>
<keyword evidence="10 13" id="KW-0472">Membrane</keyword>
<dbReference type="Pfam" id="PF00474">
    <property type="entry name" value="SSF"/>
    <property type="match status" value="1"/>
</dbReference>
<dbReference type="InterPro" id="IPR050277">
    <property type="entry name" value="Sodium:Solute_Symporter"/>
</dbReference>
<dbReference type="GO" id="GO:0006814">
    <property type="term" value="P:sodium ion transport"/>
    <property type="evidence" value="ECO:0007669"/>
    <property type="project" value="UniProtKB-KW"/>
</dbReference>
<keyword evidence="3" id="KW-0813">Transport</keyword>
<evidence type="ECO:0000256" key="6">
    <source>
        <dbReference type="ARBA" id="ARBA00022847"/>
    </source>
</evidence>
<evidence type="ECO:0000313" key="15">
    <source>
        <dbReference type="Proteomes" id="UP001530293"/>
    </source>
</evidence>
<comment type="subcellular location">
    <subcellularLocation>
        <location evidence="1">Cell membrane</location>
        <topology evidence="1">Multi-pass membrane protein</topology>
    </subcellularLocation>
</comment>
<evidence type="ECO:0000256" key="9">
    <source>
        <dbReference type="ARBA" id="ARBA00023065"/>
    </source>
</evidence>
<dbReference type="AlphaFoldDB" id="A0ABD3M4J6"/>
<evidence type="ECO:0000256" key="1">
    <source>
        <dbReference type="ARBA" id="ARBA00004651"/>
    </source>
</evidence>
<protein>
    <submittedName>
        <fullName evidence="14">Uncharacterized protein</fullName>
    </submittedName>
</protein>
<evidence type="ECO:0000256" key="13">
    <source>
        <dbReference type="SAM" id="Phobius"/>
    </source>
</evidence>
<gene>
    <name evidence="14" type="ORF">ACHAWU_009494</name>
</gene>
<keyword evidence="8" id="KW-0915">Sodium</keyword>
<keyword evidence="11" id="KW-0739">Sodium transport</keyword>
<dbReference type="GO" id="GO:0015293">
    <property type="term" value="F:symporter activity"/>
    <property type="evidence" value="ECO:0007669"/>
    <property type="project" value="UniProtKB-KW"/>
</dbReference>
<feature type="transmembrane region" description="Helical" evidence="13">
    <location>
        <begin position="209"/>
        <end position="242"/>
    </location>
</feature>
<dbReference type="PROSITE" id="PS50283">
    <property type="entry name" value="NA_SOLUT_SYMP_3"/>
    <property type="match status" value="1"/>
</dbReference>
<dbReference type="Proteomes" id="UP001530293">
    <property type="component" value="Unassembled WGS sequence"/>
</dbReference>
<dbReference type="PANTHER" id="PTHR48086:SF3">
    <property type="entry name" value="SODIUM_PROLINE SYMPORTER"/>
    <property type="match status" value="1"/>
</dbReference>
<name>A0ABD3M4J6_9STRA</name>
<dbReference type="InterPro" id="IPR001734">
    <property type="entry name" value="Na/solute_symporter"/>
</dbReference>
<evidence type="ECO:0000256" key="12">
    <source>
        <dbReference type="RuleBase" id="RU362091"/>
    </source>
</evidence>
<evidence type="ECO:0000256" key="3">
    <source>
        <dbReference type="ARBA" id="ARBA00022448"/>
    </source>
</evidence>
<feature type="transmembrane region" description="Helical" evidence="13">
    <location>
        <begin position="168"/>
        <end position="188"/>
    </location>
</feature>
<evidence type="ECO:0000256" key="10">
    <source>
        <dbReference type="ARBA" id="ARBA00023136"/>
    </source>
</evidence>
<evidence type="ECO:0000313" key="14">
    <source>
        <dbReference type="EMBL" id="KAL3757649.1"/>
    </source>
</evidence>
<keyword evidence="4" id="KW-1003">Cell membrane</keyword>
<feature type="transmembrane region" description="Helical" evidence="13">
    <location>
        <begin position="127"/>
        <end position="148"/>
    </location>
</feature>
<feature type="transmembrane region" description="Helical" evidence="13">
    <location>
        <begin position="248"/>
        <end position="270"/>
    </location>
</feature>
<feature type="transmembrane region" description="Helical" evidence="13">
    <location>
        <begin position="98"/>
        <end position="120"/>
    </location>
</feature>
<evidence type="ECO:0000256" key="11">
    <source>
        <dbReference type="ARBA" id="ARBA00023201"/>
    </source>
</evidence>
<evidence type="ECO:0000256" key="8">
    <source>
        <dbReference type="ARBA" id="ARBA00023053"/>
    </source>
</evidence>
<evidence type="ECO:0000256" key="5">
    <source>
        <dbReference type="ARBA" id="ARBA00022692"/>
    </source>
</evidence>
<dbReference type="PANTHER" id="PTHR48086">
    <property type="entry name" value="SODIUM/PROLINE SYMPORTER-RELATED"/>
    <property type="match status" value="1"/>
</dbReference>
<dbReference type="EMBL" id="JALLBG020000256">
    <property type="protein sequence ID" value="KAL3757649.1"/>
    <property type="molecule type" value="Genomic_DNA"/>
</dbReference>
<dbReference type="GO" id="GO:0005886">
    <property type="term" value="C:plasma membrane"/>
    <property type="evidence" value="ECO:0007669"/>
    <property type="project" value="UniProtKB-SubCell"/>
</dbReference>
<keyword evidence="7 13" id="KW-1133">Transmembrane helix</keyword>
<reference evidence="14 15" key="1">
    <citation type="submission" date="2024-10" db="EMBL/GenBank/DDBJ databases">
        <title>Updated reference genomes for cyclostephanoid diatoms.</title>
        <authorList>
            <person name="Roberts W.R."/>
            <person name="Alverson A.J."/>
        </authorList>
    </citation>
    <scope>NUCLEOTIDE SEQUENCE [LARGE SCALE GENOMIC DNA]</scope>
    <source>
        <strain evidence="14 15">AJA232-27</strain>
    </source>
</reference>
<dbReference type="InterPro" id="IPR038377">
    <property type="entry name" value="Na/Glc_symporter_sf"/>
</dbReference>
<comment type="caution">
    <text evidence="14">The sequence shown here is derived from an EMBL/GenBank/DDBJ whole genome shotgun (WGS) entry which is preliminary data.</text>
</comment>